<dbReference type="EMBL" id="QKZL01000001">
    <property type="protein sequence ID" value="PZX19929.1"/>
    <property type="molecule type" value="Genomic_DNA"/>
</dbReference>
<dbReference type="SUPFAM" id="SSF55144">
    <property type="entry name" value="LigT-like"/>
    <property type="match status" value="1"/>
</dbReference>
<organism evidence="1 2">
    <name type="scientific">Palleronia aestuarii</name>
    <dbReference type="NCBI Taxonomy" id="568105"/>
    <lineage>
        <taxon>Bacteria</taxon>
        <taxon>Pseudomonadati</taxon>
        <taxon>Pseudomonadota</taxon>
        <taxon>Alphaproteobacteria</taxon>
        <taxon>Rhodobacterales</taxon>
        <taxon>Roseobacteraceae</taxon>
        <taxon>Palleronia</taxon>
    </lineage>
</organism>
<dbReference type="AlphaFoldDB" id="A0A2W7QDI5"/>
<dbReference type="GO" id="GO:0016874">
    <property type="term" value="F:ligase activity"/>
    <property type="evidence" value="ECO:0007669"/>
    <property type="project" value="UniProtKB-KW"/>
</dbReference>
<dbReference type="Gene3D" id="3.90.1140.10">
    <property type="entry name" value="Cyclic phosphodiesterase"/>
    <property type="match status" value="1"/>
</dbReference>
<sequence>MPVLARASRLAYSDGMALILTFGFDSASFARLEALRQRYFPPARNFIPAHLTLFQQLPEHAMDDLLATLARTAKATAPLPFTATGILDFGGGAAIALDAPGAGRLQGDLRTAWEDVITASDDRARKLHVTVQNKVDRETAKATQATLRAGFAPWDGVLDRLILWHYRGGPWERIATCPLRGETP</sequence>
<protein>
    <submittedName>
        <fullName evidence="1">2'-5' RNA ligase superfamily protein</fullName>
    </submittedName>
</protein>
<keyword evidence="2" id="KW-1185">Reference proteome</keyword>
<evidence type="ECO:0000313" key="1">
    <source>
        <dbReference type="EMBL" id="PZX19929.1"/>
    </source>
</evidence>
<dbReference type="Pfam" id="PF13563">
    <property type="entry name" value="2_5_RNA_ligase2"/>
    <property type="match status" value="1"/>
</dbReference>
<accession>A0A2W7QDI5</accession>
<reference evidence="1 2" key="1">
    <citation type="submission" date="2018-06" db="EMBL/GenBank/DDBJ databases">
        <title>Genomic Encyclopedia of Archaeal and Bacterial Type Strains, Phase II (KMG-II): from individual species to whole genera.</title>
        <authorList>
            <person name="Goeker M."/>
        </authorList>
    </citation>
    <scope>NUCLEOTIDE SEQUENCE [LARGE SCALE GENOMIC DNA]</scope>
    <source>
        <strain evidence="1 2">DSM 22009</strain>
    </source>
</reference>
<dbReference type="Proteomes" id="UP000248916">
    <property type="component" value="Unassembled WGS sequence"/>
</dbReference>
<dbReference type="InterPro" id="IPR009097">
    <property type="entry name" value="Cyclic_Pdiesterase"/>
</dbReference>
<comment type="caution">
    <text evidence="1">The sequence shown here is derived from an EMBL/GenBank/DDBJ whole genome shotgun (WGS) entry which is preliminary data.</text>
</comment>
<name>A0A2W7QDI5_9RHOB</name>
<gene>
    <name evidence="1" type="ORF">LX81_00393</name>
</gene>
<keyword evidence="1" id="KW-0436">Ligase</keyword>
<evidence type="ECO:0000313" key="2">
    <source>
        <dbReference type="Proteomes" id="UP000248916"/>
    </source>
</evidence>
<proteinExistence type="predicted"/>
<dbReference type="RefSeq" id="WP_211322686.1">
    <property type="nucleotide sequence ID" value="NZ_QKZL01000001.1"/>
</dbReference>